<organism evidence="3 4">
    <name type="scientific">Phytohabitans kaempferiae</name>
    <dbReference type="NCBI Taxonomy" id="1620943"/>
    <lineage>
        <taxon>Bacteria</taxon>
        <taxon>Bacillati</taxon>
        <taxon>Actinomycetota</taxon>
        <taxon>Actinomycetes</taxon>
        <taxon>Micromonosporales</taxon>
        <taxon>Micromonosporaceae</taxon>
    </lineage>
</organism>
<feature type="compositionally biased region" description="Low complexity" evidence="1">
    <location>
        <begin position="37"/>
        <end position="52"/>
    </location>
</feature>
<evidence type="ECO:0000256" key="2">
    <source>
        <dbReference type="SAM" id="SignalP"/>
    </source>
</evidence>
<keyword evidence="4" id="KW-1185">Reference proteome</keyword>
<feature type="signal peptide" evidence="2">
    <location>
        <begin position="1"/>
        <end position="26"/>
    </location>
</feature>
<feature type="region of interest" description="Disordered" evidence="1">
    <location>
        <begin position="25"/>
        <end position="52"/>
    </location>
</feature>
<evidence type="ECO:0000313" key="4">
    <source>
        <dbReference type="Proteomes" id="UP001589867"/>
    </source>
</evidence>
<dbReference type="RefSeq" id="WP_377253748.1">
    <property type="nucleotide sequence ID" value="NZ_JBHLUH010000049.1"/>
</dbReference>
<dbReference type="PROSITE" id="PS51257">
    <property type="entry name" value="PROKAR_LIPOPROTEIN"/>
    <property type="match status" value="1"/>
</dbReference>
<dbReference type="PANTHER" id="PTHR33428:SF14">
    <property type="entry name" value="CARBOXYLESTERASE TYPE B DOMAIN-CONTAINING PROTEIN"/>
    <property type="match status" value="1"/>
</dbReference>
<proteinExistence type="predicted"/>
<dbReference type="Proteomes" id="UP001589867">
    <property type="component" value="Unassembled WGS sequence"/>
</dbReference>
<evidence type="ECO:0000313" key="3">
    <source>
        <dbReference type="EMBL" id="MFC0530590.1"/>
    </source>
</evidence>
<dbReference type="Pfam" id="PF07224">
    <property type="entry name" value="Chlorophyllase"/>
    <property type="match status" value="1"/>
</dbReference>
<dbReference type="SUPFAM" id="SSF53474">
    <property type="entry name" value="alpha/beta-Hydrolases"/>
    <property type="match status" value="1"/>
</dbReference>
<feature type="chain" id="PRO_5047145089" evidence="2">
    <location>
        <begin position="27"/>
        <end position="310"/>
    </location>
</feature>
<accession>A0ABV6M7A2</accession>
<dbReference type="PANTHER" id="PTHR33428">
    <property type="entry name" value="CHLOROPHYLLASE-2, CHLOROPLASTIC"/>
    <property type="match status" value="1"/>
</dbReference>
<dbReference type="InterPro" id="IPR017395">
    <property type="entry name" value="Chlorophyllase-like"/>
</dbReference>
<dbReference type="InterPro" id="IPR029058">
    <property type="entry name" value="AB_hydrolase_fold"/>
</dbReference>
<keyword evidence="3" id="KW-0378">Hydrolase</keyword>
<evidence type="ECO:0000256" key="1">
    <source>
        <dbReference type="SAM" id="MobiDB-lite"/>
    </source>
</evidence>
<comment type="caution">
    <text evidence="3">The sequence shown here is derived from an EMBL/GenBank/DDBJ whole genome shotgun (WGS) entry which is preliminary data.</text>
</comment>
<dbReference type="GO" id="GO:0016787">
    <property type="term" value="F:hydrolase activity"/>
    <property type="evidence" value="ECO:0007669"/>
    <property type="project" value="UniProtKB-KW"/>
</dbReference>
<sequence length="310" mass="32310">MRARCTALLVAVLLLAGCSVSLPRPASTPAPSPTGTPAPTTTAPAPAATGRAPAETFGVETRQLSLNREGRPLPVTIWYPDAATGRFPVILFSHGLKGRPADYAPLLADWASAGFVVAAPVYPHTSRDAERFDALDVINQPADASYVLTQVLALDRRAGDVLRGRLATDHVAAAGHSAGGITTVGLFSVARDERLDAGIVLAGSALGVGLGFTGPPAPLLFVHGERDSVVSYASGKAAYDSVPWPKAFLTLPGGDHGQTLLDTGNRAYDVVAGATLDFWRWSLYQDADAKRRLPQDAGASGLARLDNQLG</sequence>
<protein>
    <submittedName>
        <fullName evidence="3">Alpha/beta hydrolase family protein</fullName>
    </submittedName>
</protein>
<keyword evidence="2" id="KW-0732">Signal</keyword>
<gene>
    <name evidence="3" type="ORF">ACFFIA_23290</name>
</gene>
<dbReference type="Gene3D" id="3.40.50.1820">
    <property type="entry name" value="alpha/beta hydrolase"/>
    <property type="match status" value="1"/>
</dbReference>
<dbReference type="EMBL" id="JBHLUH010000049">
    <property type="protein sequence ID" value="MFC0530590.1"/>
    <property type="molecule type" value="Genomic_DNA"/>
</dbReference>
<feature type="compositionally biased region" description="Pro residues" evidence="1">
    <location>
        <begin position="26"/>
        <end position="36"/>
    </location>
</feature>
<reference evidence="3 4" key="1">
    <citation type="submission" date="2024-09" db="EMBL/GenBank/DDBJ databases">
        <authorList>
            <person name="Sun Q."/>
            <person name="Mori K."/>
        </authorList>
    </citation>
    <scope>NUCLEOTIDE SEQUENCE [LARGE SCALE GENOMIC DNA]</scope>
    <source>
        <strain evidence="3 4">TBRC 3947</strain>
    </source>
</reference>
<name>A0ABV6M7A2_9ACTN</name>